<feature type="binding site" evidence="5">
    <location>
        <begin position="327"/>
        <end position="331"/>
    </location>
    <ligand>
        <name>ATP</name>
        <dbReference type="ChEBI" id="CHEBI:30616"/>
    </ligand>
</feature>
<dbReference type="InterPro" id="IPR000890">
    <property type="entry name" value="Aliphatic_acid_kin_short-chain"/>
</dbReference>
<keyword evidence="5" id="KW-0460">Magnesium</keyword>
<feature type="binding site" evidence="5">
    <location>
        <position position="380"/>
    </location>
    <ligand>
        <name>Mg(2+)</name>
        <dbReference type="ChEBI" id="CHEBI:18420"/>
    </ligand>
</feature>
<feature type="binding site" evidence="5">
    <location>
        <begin position="279"/>
        <end position="281"/>
    </location>
    <ligand>
        <name>ATP</name>
        <dbReference type="ChEBI" id="CHEBI:30616"/>
    </ligand>
</feature>
<keyword evidence="4 5" id="KW-0067">ATP-binding</keyword>
<comment type="caution">
    <text evidence="5">Lacks conserved residue(s) required for the propagation of feature annotation.</text>
</comment>
<accession>A0A518B9S6</accession>
<comment type="subunit">
    <text evidence="5">Homodimer.</text>
</comment>
<evidence type="ECO:0000256" key="1">
    <source>
        <dbReference type="ARBA" id="ARBA00022679"/>
    </source>
</evidence>
<dbReference type="EC" id="2.7.2.1" evidence="5"/>
<evidence type="ECO:0000256" key="6">
    <source>
        <dbReference type="RuleBase" id="RU003835"/>
    </source>
</evidence>
<dbReference type="KEGG" id="knv:Pan216_45680"/>
<keyword evidence="1 5" id="KW-0808">Transferase</keyword>
<dbReference type="GO" id="GO:0000287">
    <property type="term" value="F:magnesium ion binding"/>
    <property type="evidence" value="ECO:0007669"/>
    <property type="project" value="UniProtKB-UniRule"/>
</dbReference>
<gene>
    <name evidence="7" type="primary">ackA_1</name>
    <name evidence="5" type="synonym">ackA</name>
    <name evidence="7" type="ORF">Pan216_45680</name>
</gene>
<keyword evidence="5" id="KW-0479">Metal-binding</keyword>
<evidence type="ECO:0000256" key="2">
    <source>
        <dbReference type="ARBA" id="ARBA00022741"/>
    </source>
</evidence>
<evidence type="ECO:0000313" key="8">
    <source>
        <dbReference type="Proteomes" id="UP000317093"/>
    </source>
</evidence>
<dbReference type="RefSeq" id="WP_145261343.1">
    <property type="nucleotide sequence ID" value="NZ_CP036279.1"/>
</dbReference>
<dbReference type="GO" id="GO:0005524">
    <property type="term" value="F:ATP binding"/>
    <property type="evidence" value="ECO:0007669"/>
    <property type="project" value="UniProtKB-KW"/>
</dbReference>
<keyword evidence="5" id="KW-0963">Cytoplasm</keyword>
<comment type="function">
    <text evidence="5">Catalyzes the formation of acetyl phosphate from acetate and ATP. Can also catalyze the reverse reaction.</text>
</comment>
<keyword evidence="2 5" id="KW-0547">Nucleotide-binding</keyword>
<dbReference type="NCBIfam" id="TIGR00016">
    <property type="entry name" value="ackA"/>
    <property type="match status" value="1"/>
</dbReference>
<comment type="cofactor">
    <cofactor evidence="5">
        <name>Mg(2+)</name>
        <dbReference type="ChEBI" id="CHEBI:18420"/>
    </cofactor>
    <cofactor evidence="5">
        <name>Mn(2+)</name>
        <dbReference type="ChEBI" id="CHEBI:29035"/>
    </cofactor>
    <text evidence="5">Mg(2+). Can also accept Mn(2+).</text>
</comment>
<dbReference type="InterPro" id="IPR043129">
    <property type="entry name" value="ATPase_NBD"/>
</dbReference>
<dbReference type="GO" id="GO:0006085">
    <property type="term" value="P:acetyl-CoA biosynthetic process"/>
    <property type="evidence" value="ECO:0007669"/>
    <property type="project" value="UniProtKB-UniRule"/>
</dbReference>
<dbReference type="Pfam" id="PF00871">
    <property type="entry name" value="Acetate_kinase"/>
    <property type="match status" value="1"/>
</dbReference>
<dbReference type="SUPFAM" id="SSF53067">
    <property type="entry name" value="Actin-like ATPase domain"/>
    <property type="match status" value="2"/>
</dbReference>
<feature type="binding site" evidence="5">
    <location>
        <position position="14"/>
    </location>
    <ligand>
        <name>ATP</name>
        <dbReference type="ChEBI" id="CHEBI:30616"/>
    </ligand>
</feature>
<evidence type="ECO:0000313" key="7">
    <source>
        <dbReference type="EMBL" id="QDU63687.1"/>
    </source>
</evidence>
<dbReference type="PIRSF" id="PIRSF000722">
    <property type="entry name" value="Acetate_prop_kin"/>
    <property type="match status" value="1"/>
</dbReference>
<protein>
    <recommendedName>
        <fullName evidence="5">Acetate kinase</fullName>
        <ecNumber evidence="5">2.7.2.1</ecNumber>
    </recommendedName>
    <alternativeName>
        <fullName evidence="5">Acetokinase</fullName>
    </alternativeName>
</protein>
<keyword evidence="8" id="KW-1185">Reference proteome</keyword>
<keyword evidence="3 5" id="KW-0418">Kinase</keyword>
<dbReference type="Gene3D" id="3.30.420.40">
    <property type="match status" value="2"/>
</dbReference>
<name>A0A518B9S6_9BACT</name>
<dbReference type="PANTHER" id="PTHR21060">
    <property type="entry name" value="ACETATE KINASE"/>
    <property type="match status" value="1"/>
</dbReference>
<dbReference type="OrthoDB" id="9802453at2"/>
<dbReference type="PRINTS" id="PR00471">
    <property type="entry name" value="ACETATEKNASE"/>
</dbReference>
<dbReference type="EMBL" id="CP036279">
    <property type="protein sequence ID" value="QDU63687.1"/>
    <property type="molecule type" value="Genomic_DNA"/>
</dbReference>
<dbReference type="InterPro" id="IPR004372">
    <property type="entry name" value="Ac/propionate_kinase"/>
</dbReference>
<comment type="subcellular location">
    <subcellularLocation>
        <location evidence="5">Cytoplasm</location>
    </subcellularLocation>
</comment>
<dbReference type="GO" id="GO:0005737">
    <property type="term" value="C:cytoplasm"/>
    <property type="evidence" value="ECO:0007669"/>
    <property type="project" value="UniProtKB-SubCell"/>
</dbReference>
<comment type="similarity">
    <text evidence="5 6">Belongs to the acetokinase family.</text>
</comment>
<comment type="pathway">
    <text evidence="5">Metabolic intermediate biosynthesis; acetyl-CoA biosynthesis; acetyl-CoA from acetate: step 1/2.</text>
</comment>
<evidence type="ECO:0000256" key="4">
    <source>
        <dbReference type="ARBA" id="ARBA00022840"/>
    </source>
</evidence>
<feature type="binding site" evidence="5">
    <location>
        <position position="7"/>
    </location>
    <ligand>
        <name>Mg(2+)</name>
        <dbReference type="ChEBI" id="CHEBI:18420"/>
    </ligand>
</feature>
<dbReference type="HAMAP" id="MF_00020">
    <property type="entry name" value="Acetate_kinase"/>
    <property type="match status" value="1"/>
</dbReference>
<reference evidence="7 8" key="1">
    <citation type="submission" date="2019-02" db="EMBL/GenBank/DDBJ databases">
        <title>Deep-cultivation of Planctomycetes and their phenomic and genomic characterization uncovers novel biology.</title>
        <authorList>
            <person name="Wiegand S."/>
            <person name="Jogler M."/>
            <person name="Boedeker C."/>
            <person name="Pinto D."/>
            <person name="Vollmers J."/>
            <person name="Rivas-Marin E."/>
            <person name="Kohn T."/>
            <person name="Peeters S.H."/>
            <person name="Heuer A."/>
            <person name="Rast P."/>
            <person name="Oberbeckmann S."/>
            <person name="Bunk B."/>
            <person name="Jeske O."/>
            <person name="Meyerdierks A."/>
            <person name="Storesund J.E."/>
            <person name="Kallscheuer N."/>
            <person name="Luecker S."/>
            <person name="Lage O.M."/>
            <person name="Pohl T."/>
            <person name="Merkel B.J."/>
            <person name="Hornburger P."/>
            <person name="Mueller R.-W."/>
            <person name="Bruemmer F."/>
            <person name="Labrenz M."/>
            <person name="Spormann A.M."/>
            <person name="Op den Camp H."/>
            <person name="Overmann J."/>
            <person name="Amann R."/>
            <person name="Jetten M.S.M."/>
            <person name="Mascher T."/>
            <person name="Medema M.H."/>
            <person name="Devos D.P."/>
            <person name="Kaster A.-K."/>
            <person name="Ovreas L."/>
            <person name="Rohde M."/>
            <person name="Galperin M.Y."/>
            <person name="Jogler C."/>
        </authorList>
    </citation>
    <scope>NUCLEOTIDE SEQUENCE [LARGE SCALE GENOMIC DNA]</scope>
    <source>
        <strain evidence="7 8">Pan216</strain>
    </source>
</reference>
<organism evidence="7 8">
    <name type="scientific">Kolteria novifilia</name>
    <dbReference type="NCBI Taxonomy" id="2527975"/>
    <lineage>
        <taxon>Bacteria</taxon>
        <taxon>Pseudomonadati</taxon>
        <taxon>Planctomycetota</taxon>
        <taxon>Planctomycetia</taxon>
        <taxon>Kolteriales</taxon>
        <taxon>Kolteriaceae</taxon>
        <taxon>Kolteria</taxon>
    </lineage>
</organism>
<evidence type="ECO:0000256" key="3">
    <source>
        <dbReference type="ARBA" id="ARBA00022777"/>
    </source>
</evidence>
<dbReference type="UniPathway" id="UPA00340">
    <property type="reaction ID" value="UER00458"/>
</dbReference>
<sequence>MKILVSNIGSTSFKYRLYAMPEETLLARGGVERIGAENSRSYVIRDGETTEKVAPVPDHGEALSACFGQLTDPETGCLKEAGEIAAIGFKSVHAKGVSGVQLVDEKVLEAMEAFAKVAPAHNPPYVKAMRQLKSAYPELPLVAAFETGFHQTVPRANRTYAIPYEWMTDLGVERWGFHGASHRYIAGRIAELTGGKAKRVISCHLGGSSSICAIENGKSVGASMGMSPQSGLPNNNRVGDLDVFALPAILEGTDKSLEEVLDVLANQSGLLGISGVGNDLREIEEAAAGGNERATLAIDVFVESIRDYLGSYLVRLGGLDALVFTGGIGENSSVIRERVCRGLDGFGIVLDASTNESFKGEGRLSPELSATEVWVVPTNEEIIVARQSYERLTAKD</sequence>
<feature type="site" description="Transition state stabilizer" evidence="5">
    <location>
        <position position="237"/>
    </location>
</feature>
<dbReference type="Proteomes" id="UP000317093">
    <property type="component" value="Chromosome"/>
</dbReference>
<proteinExistence type="inferred from homology"/>
<dbReference type="AlphaFoldDB" id="A0A518B9S6"/>
<dbReference type="GO" id="GO:0006083">
    <property type="term" value="P:acetate metabolic process"/>
    <property type="evidence" value="ECO:0007669"/>
    <property type="project" value="TreeGrafter"/>
</dbReference>
<dbReference type="PANTHER" id="PTHR21060:SF15">
    <property type="entry name" value="ACETATE KINASE-RELATED"/>
    <property type="match status" value="1"/>
</dbReference>
<dbReference type="GO" id="GO:0008776">
    <property type="term" value="F:acetate kinase activity"/>
    <property type="evidence" value="ECO:0007669"/>
    <property type="project" value="UniProtKB-UniRule"/>
</dbReference>
<comment type="catalytic activity">
    <reaction evidence="5">
        <text>acetate + ATP = acetyl phosphate + ADP</text>
        <dbReference type="Rhea" id="RHEA:11352"/>
        <dbReference type="ChEBI" id="CHEBI:22191"/>
        <dbReference type="ChEBI" id="CHEBI:30089"/>
        <dbReference type="ChEBI" id="CHEBI:30616"/>
        <dbReference type="ChEBI" id="CHEBI:456216"/>
        <dbReference type="EC" id="2.7.2.1"/>
    </reaction>
</comment>
<feature type="site" description="Transition state stabilizer" evidence="5">
    <location>
        <position position="178"/>
    </location>
</feature>
<evidence type="ECO:0000256" key="5">
    <source>
        <dbReference type="HAMAP-Rule" id="MF_00020"/>
    </source>
</evidence>